<dbReference type="Proteomes" id="UP000094009">
    <property type="component" value="Unassembled WGS sequence"/>
</dbReference>
<proteinExistence type="predicted"/>
<dbReference type="SUPFAM" id="SSF55874">
    <property type="entry name" value="ATPase domain of HSP90 chaperone/DNA topoisomerase II/histidine kinase"/>
    <property type="match status" value="1"/>
</dbReference>
<gene>
    <name evidence="1" type="ORF">TH4_12940</name>
</gene>
<protein>
    <submittedName>
        <fullName evidence="1">ATPase</fullName>
    </submittedName>
</protein>
<accession>A0A853KZH6</accession>
<dbReference type="InterPro" id="IPR036890">
    <property type="entry name" value="HATPase_C_sf"/>
</dbReference>
<comment type="caution">
    <text evidence="1">The sequence shown here is derived from an EMBL/GenBank/DDBJ whole genome shotgun (WGS) entry which is preliminary data.</text>
</comment>
<dbReference type="Gene3D" id="3.30.565.10">
    <property type="entry name" value="Histidine kinase-like ATPase, C-terminal domain"/>
    <property type="match status" value="1"/>
</dbReference>
<evidence type="ECO:0000313" key="2">
    <source>
        <dbReference type="Proteomes" id="UP000094009"/>
    </source>
</evidence>
<dbReference type="AlphaFoldDB" id="A0A853KZH6"/>
<dbReference type="RefSeq" id="WP_064781373.1">
    <property type="nucleotide sequence ID" value="NZ_JPVZ01000005.1"/>
</dbReference>
<dbReference type="Pfam" id="PF13589">
    <property type="entry name" value="HATPase_c_3"/>
    <property type="match status" value="1"/>
</dbReference>
<sequence length="492" mass="55873">MAREHPLPPSAASLSASMRDLGYSLETAVADLIDNSISADANEVKIFCDLSGDTPILCIIDNGCGMVEDDLIAAMRHGTANPKLPRKATDLGRFGLGLKTASFSQCRSLTVVSRRDSSICGAEWNLDLIDNRDDWLLNILDQEEITTLPYVDHLTSNGTIILWRELDRLFEDETGTKRDEIVNEKLDALERHLSLVFHRFLAGEIKGRKISIFVNGHPVEEFDPFCRKNSAIQRLPEEIVHVGGAVVTMRPYILPHHSRLSPSEYQFYQNRSDFISNQGAYIYRGGRLMAWGDWFRLVPKGEATKLARVRIDFPNTLDESWTIDIKKSRARPPHAVRERLRQIIAKITDRSTTVHRARGQKLFQEVEAPLWERYADSGGIRFEVNREHPLVLSLRSKLDGAGERQLLMLIESIGHALPVEMIYSDYSQHPKEFGSEAVEKEELIRRLEALREVLYGPEGGNSAGFREVAKSIRIFENRADILENYIAENFYE</sequence>
<dbReference type="EMBL" id="JPVZ01000005">
    <property type="protein sequence ID" value="OAZ09359.1"/>
    <property type="molecule type" value="Genomic_DNA"/>
</dbReference>
<name>A0A853KZH6_9PROT</name>
<reference evidence="1 2" key="1">
    <citation type="submission" date="2014-07" db="EMBL/GenBank/DDBJ databases">
        <title>Draft genome sequence of Thalassospira tepidiphila 1-1B.</title>
        <authorList>
            <person name="Lai Q."/>
            <person name="Shao Z."/>
        </authorList>
    </citation>
    <scope>NUCLEOTIDE SEQUENCE [LARGE SCALE GENOMIC DNA]</scope>
    <source>
        <strain evidence="1 2">MCCC 1A03514</strain>
    </source>
</reference>
<evidence type="ECO:0000313" key="1">
    <source>
        <dbReference type="EMBL" id="OAZ09359.1"/>
    </source>
</evidence>
<organism evidence="1 2">
    <name type="scientific">Thalassospira tepidiphila MCCC 1A03514</name>
    <dbReference type="NCBI Taxonomy" id="1177930"/>
    <lineage>
        <taxon>Bacteria</taxon>
        <taxon>Pseudomonadati</taxon>
        <taxon>Pseudomonadota</taxon>
        <taxon>Alphaproteobacteria</taxon>
        <taxon>Rhodospirillales</taxon>
        <taxon>Thalassospiraceae</taxon>
        <taxon>Thalassospira</taxon>
    </lineage>
</organism>